<dbReference type="AlphaFoldDB" id="A0A8K0H1V4"/>
<dbReference type="Gene3D" id="1.10.10.10">
    <property type="entry name" value="Winged helix-like DNA-binding domain superfamily/Winged helix DNA-binding domain"/>
    <property type="match status" value="1"/>
</dbReference>
<evidence type="ECO:0000256" key="1">
    <source>
        <dbReference type="ARBA" id="ARBA00022603"/>
    </source>
</evidence>
<dbReference type="Gene3D" id="3.40.50.150">
    <property type="entry name" value="Vaccinia Virus protein VP39"/>
    <property type="match status" value="1"/>
</dbReference>
<feature type="domain" description="O-methyltransferase C-terminal" evidence="4">
    <location>
        <begin position="151"/>
        <end position="264"/>
    </location>
</feature>
<dbReference type="GO" id="GO:0032259">
    <property type="term" value="P:methylation"/>
    <property type="evidence" value="ECO:0007669"/>
    <property type="project" value="UniProtKB-KW"/>
</dbReference>
<gene>
    <name evidence="6" type="ORF">FNV43_RR13735</name>
</gene>
<dbReference type="PROSITE" id="PS51683">
    <property type="entry name" value="SAM_OMT_II"/>
    <property type="match status" value="1"/>
</dbReference>
<reference evidence="6" key="1">
    <citation type="submission" date="2020-03" db="EMBL/GenBank/DDBJ databases">
        <title>A high-quality chromosome-level genome assembly of a woody plant with both climbing and erect habits, Rhamnella rubrinervis.</title>
        <authorList>
            <person name="Lu Z."/>
            <person name="Yang Y."/>
            <person name="Zhu X."/>
            <person name="Sun Y."/>
        </authorList>
    </citation>
    <scope>NUCLEOTIDE SEQUENCE</scope>
    <source>
        <strain evidence="6">BYM</strain>
        <tissue evidence="6">Leaf</tissue>
    </source>
</reference>
<name>A0A8K0H1V4_9ROSA</name>
<dbReference type="GO" id="GO:0046983">
    <property type="term" value="F:protein dimerization activity"/>
    <property type="evidence" value="ECO:0007669"/>
    <property type="project" value="InterPro"/>
</dbReference>
<organism evidence="6 7">
    <name type="scientific">Rhamnella rubrinervis</name>
    <dbReference type="NCBI Taxonomy" id="2594499"/>
    <lineage>
        <taxon>Eukaryota</taxon>
        <taxon>Viridiplantae</taxon>
        <taxon>Streptophyta</taxon>
        <taxon>Embryophyta</taxon>
        <taxon>Tracheophyta</taxon>
        <taxon>Spermatophyta</taxon>
        <taxon>Magnoliopsida</taxon>
        <taxon>eudicotyledons</taxon>
        <taxon>Gunneridae</taxon>
        <taxon>Pentapetalae</taxon>
        <taxon>rosids</taxon>
        <taxon>fabids</taxon>
        <taxon>Rosales</taxon>
        <taxon>Rhamnaceae</taxon>
        <taxon>rhamnoid group</taxon>
        <taxon>Rhamneae</taxon>
        <taxon>Rhamnella</taxon>
    </lineage>
</organism>
<dbReference type="OrthoDB" id="2410195at2759"/>
<dbReference type="InterPro" id="IPR036390">
    <property type="entry name" value="WH_DNA-bd_sf"/>
</dbReference>
<dbReference type="PIRSF" id="PIRSF005739">
    <property type="entry name" value="O-mtase"/>
    <property type="match status" value="1"/>
</dbReference>
<keyword evidence="2" id="KW-0808">Transferase</keyword>
<dbReference type="GO" id="GO:0008171">
    <property type="term" value="F:O-methyltransferase activity"/>
    <property type="evidence" value="ECO:0007669"/>
    <property type="project" value="InterPro"/>
</dbReference>
<dbReference type="InterPro" id="IPR029063">
    <property type="entry name" value="SAM-dependent_MTases_sf"/>
</dbReference>
<dbReference type="InterPro" id="IPR016461">
    <property type="entry name" value="COMT-like"/>
</dbReference>
<protein>
    <submittedName>
        <fullName evidence="6">Uncharacterized protein</fullName>
    </submittedName>
</protein>
<dbReference type="InterPro" id="IPR036388">
    <property type="entry name" value="WH-like_DNA-bd_sf"/>
</dbReference>
<dbReference type="PANTHER" id="PTHR11746">
    <property type="entry name" value="O-METHYLTRANSFERASE"/>
    <property type="match status" value="1"/>
</dbReference>
<dbReference type="SUPFAM" id="SSF46785">
    <property type="entry name" value="Winged helix' DNA-binding domain"/>
    <property type="match status" value="1"/>
</dbReference>
<accession>A0A8K0H1V4</accession>
<keyword evidence="1" id="KW-0489">Methyltransferase</keyword>
<dbReference type="Pfam" id="PF08100">
    <property type="entry name" value="Dimerisation"/>
    <property type="match status" value="1"/>
</dbReference>
<evidence type="ECO:0000256" key="3">
    <source>
        <dbReference type="ARBA" id="ARBA00022691"/>
    </source>
</evidence>
<sequence>MDGIDYEMYSSRELLEAYVHSRVYYHSHIMKPLALRCAIELGIPDLMQNHGKPITLSELVASLHIHPAKTHFLYRLLRVLVHTGFFAKHQQRHDEEEEEEYSLTLAFRLLPKERWPTKSIQISIADTPLDSLFLNLMLTLSSWFKNSDKTVIETARNKTMWDLASRDKGLNSSFNQMMARESRIIATAMLRECREVFEGVKSLVDVGGGTGTMAKAIADAFPHIKSTVLDLPHVIAGLQGTHNLAFLAGDMFEAIPPANAILLKSGQERNQMEWEKIFFAAGFSTYKITPAFEDRSLIELYP</sequence>
<feature type="domain" description="O-methyltransferase dimerisation" evidence="5">
    <location>
        <begin position="27"/>
        <end position="105"/>
    </location>
</feature>
<evidence type="ECO:0000256" key="2">
    <source>
        <dbReference type="ARBA" id="ARBA00022679"/>
    </source>
</evidence>
<dbReference type="InterPro" id="IPR012967">
    <property type="entry name" value="COMT_dimerisation"/>
</dbReference>
<keyword evidence="7" id="KW-1185">Reference proteome</keyword>
<evidence type="ECO:0000259" key="4">
    <source>
        <dbReference type="Pfam" id="PF00891"/>
    </source>
</evidence>
<dbReference type="InterPro" id="IPR001077">
    <property type="entry name" value="COMT_C"/>
</dbReference>
<dbReference type="Pfam" id="PF00891">
    <property type="entry name" value="Methyltransf_2"/>
    <property type="match status" value="1"/>
</dbReference>
<dbReference type="Proteomes" id="UP000796880">
    <property type="component" value="Unassembled WGS sequence"/>
</dbReference>
<evidence type="ECO:0000313" key="7">
    <source>
        <dbReference type="Proteomes" id="UP000796880"/>
    </source>
</evidence>
<evidence type="ECO:0000313" key="6">
    <source>
        <dbReference type="EMBL" id="KAF3444045.1"/>
    </source>
</evidence>
<dbReference type="EMBL" id="VOIH02000006">
    <property type="protein sequence ID" value="KAF3444045.1"/>
    <property type="molecule type" value="Genomic_DNA"/>
</dbReference>
<keyword evidence="3" id="KW-0949">S-adenosyl-L-methionine</keyword>
<dbReference type="SUPFAM" id="SSF53335">
    <property type="entry name" value="S-adenosyl-L-methionine-dependent methyltransferases"/>
    <property type="match status" value="1"/>
</dbReference>
<evidence type="ECO:0000259" key="5">
    <source>
        <dbReference type="Pfam" id="PF08100"/>
    </source>
</evidence>
<proteinExistence type="predicted"/>
<comment type="caution">
    <text evidence="6">The sequence shown here is derived from an EMBL/GenBank/DDBJ whole genome shotgun (WGS) entry which is preliminary data.</text>
</comment>